<evidence type="ECO:0008006" key="3">
    <source>
        <dbReference type="Google" id="ProtNLM"/>
    </source>
</evidence>
<feature type="compositionally biased region" description="Low complexity" evidence="1">
    <location>
        <begin position="75"/>
        <end position="93"/>
    </location>
</feature>
<evidence type="ECO:0000313" key="2">
    <source>
        <dbReference type="EMBL" id="CAN61871.1"/>
    </source>
</evidence>
<accession>A5BWE8</accession>
<organism evidence="2">
    <name type="scientific">Vitis vinifera</name>
    <name type="common">Grape</name>
    <dbReference type="NCBI Taxonomy" id="29760"/>
    <lineage>
        <taxon>Eukaryota</taxon>
        <taxon>Viridiplantae</taxon>
        <taxon>Streptophyta</taxon>
        <taxon>Embryophyta</taxon>
        <taxon>Tracheophyta</taxon>
        <taxon>Spermatophyta</taxon>
        <taxon>Magnoliopsida</taxon>
        <taxon>eudicotyledons</taxon>
        <taxon>Gunneridae</taxon>
        <taxon>Pentapetalae</taxon>
        <taxon>rosids</taxon>
        <taxon>Vitales</taxon>
        <taxon>Vitaceae</taxon>
        <taxon>Viteae</taxon>
        <taxon>Vitis</taxon>
    </lineage>
</organism>
<name>A5BWE8_VITVI</name>
<proteinExistence type="predicted"/>
<dbReference type="GO" id="GO:0008270">
    <property type="term" value="F:zinc ion binding"/>
    <property type="evidence" value="ECO:0007669"/>
    <property type="project" value="InterPro"/>
</dbReference>
<dbReference type="InterPro" id="IPR036875">
    <property type="entry name" value="Znf_CCHC_sf"/>
</dbReference>
<feature type="region of interest" description="Disordered" evidence="1">
    <location>
        <begin position="58"/>
        <end position="93"/>
    </location>
</feature>
<dbReference type="GO" id="GO:0003676">
    <property type="term" value="F:nucleic acid binding"/>
    <property type="evidence" value="ECO:0007669"/>
    <property type="project" value="InterPro"/>
</dbReference>
<dbReference type="AlphaFoldDB" id="A5BWE8"/>
<dbReference type="EMBL" id="AM473593">
    <property type="protein sequence ID" value="CAN61871.1"/>
    <property type="molecule type" value="Genomic_DNA"/>
</dbReference>
<protein>
    <recommendedName>
        <fullName evidence="3">CCHC-type domain-containing protein</fullName>
    </recommendedName>
</protein>
<dbReference type="Gene3D" id="4.10.60.10">
    <property type="entry name" value="Zinc finger, CCHC-type"/>
    <property type="match status" value="1"/>
</dbReference>
<evidence type="ECO:0000256" key="1">
    <source>
        <dbReference type="SAM" id="MobiDB-lite"/>
    </source>
</evidence>
<dbReference type="SUPFAM" id="SSF57756">
    <property type="entry name" value="Retrovirus zinc finger-like domains"/>
    <property type="match status" value="1"/>
</dbReference>
<sequence length="165" mass="18972">MTHMAKRIKRVMKFNKRFYKNQESGKGKSPNEQPSNEKRKGSSKGKKIECFNYGGLGHYAQDCPSPKDAKKSMQATWSATKSEESASTTSENAKYNPNDLLAFIASMEFVHDSDSDDDEFIDEQRAEFLDNLVVEHERLIKSYMKNHDVLEVHKNKIDVFNVEKD</sequence>
<reference evidence="2" key="1">
    <citation type="journal article" date="2007" name="PLoS ONE">
        <title>The first genome sequence of an elite grapevine cultivar (Pinot noir Vitis vinifera L.): coping with a highly heterozygous genome.</title>
        <authorList>
            <person name="Velasco R."/>
            <person name="Zharkikh A."/>
            <person name="Troggio M."/>
            <person name="Cartwright D.A."/>
            <person name="Cestaro A."/>
            <person name="Pruss D."/>
            <person name="Pindo M."/>
            <person name="FitzGerald L.M."/>
            <person name="Vezzulli S."/>
            <person name="Reid J."/>
            <person name="Malacarne G."/>
            <person name="Iliev D."/>
            <person name="Coppola G."/>
            <person name="Wardell B."/>
            <person name="Micheletti D."/>
            <person name="Macalma T."/>
            <person name="Facci M."/>
            <person name="Mitchell J.T."/>
            <person name="Perazzolli M."/>
            <person name="Eldredge G."/>
            <person name="Gatto P."/>
            <person name="Oyzerski R."/>
            <person name="Moretto M."/>
            <person name="Gutin N."/>
            <person name="Stefanini M."/>
            <person name="Chen Y."/>
            <person name="Segala C."/>
            <person name="Davenport C."/>
            <person name="Dematte L."/>
            <person name="Mraz A."/>
            <person name="Battilana J."/>
            <person name="Stormo K."/>
            <person name="Costa F."/>
            <person name="Tao Q."/>
            <person name="Si-Ammour A."/>
            <person name="Harkins T."/>
            <person name="Lackey A."/>
            <person name="Perbost C."/>
            <person name="Taillon B."/>
            <person name="Stella A."/>
            <person name="Solovyev V."/>
            <person name="Fawcett J.A."/>
            <person name="Sterck L."/>
            <person name="Vandepoele K."/>
            <person name="Grando S.M."/>
            <person name="Toppo S."/>
            <person name="Moser C."/>
            <person name="Lanchbury J."/>
            <person name="Bogden R."/>
            <person name="Skolnick M."/>
            <person name="Sgaramella V."/>
            <person name="Bhatnagar S.K."/>
            <person name="Fontana P."/>
            <person name="Gutin A."/>
            <person name="Van de Peer Y."/>
            <person name="Salamini F."/>
            <person name="Viola R."/>
        </authorList>
    </citation>
    <scope>NUCLEOTIDE SEQUENCE</scope>
</reference>
<gene>
    <name evidence="2" type="ORF">VITISV_002415</name>
</gene>
<feature type="region of interest" description="Disordered" evidence="1">
    <location>
        <begin position="16"/>
        <end position="46"/>
    </location>
</feature>